<dbReference type="AlphaFoldDB" id="A0A0C9YLN3"/>
<dbReference type="HOGENOM" id="CLU_046722_0_0_1"/>
<comment type="similarity">
    <text evidence="1">Belongs to the FES1 family.</text>
</comment>
<dbReference type="PANTHER" id="PTHR19316:SF18">
    <property type="entry name" value="HSP70-BINDING PROTEIN 1"/>
    <property type="match status" value="1"/>
</dbReference>
<protein>
    <recommendedName>
        <fullName evidence="4">Nucleotide exchange factor Fes1 domain-containing protein</fullName>
    </recommendedName>
</protein>
<dbReference type="InterPro" id="IPR011989">
    <property type="entry name" value="ARM-like"/>
</dbReference>
<evidence type="ECO:0000256" key="2">
    <source>
        <dbReference type="ARBA" id="ARBA00022737"/>
    </source>
</evidence>
<dbReference type="InterPro" id="IPR016024">
    <property type="entry name" value="ARM-type_fold"/>
</dbReference>
<dbReference type="PANTHER" id="PTHR19316">
    <property type="entry name" value="PROTEIN FOLDING REGULATOR"/>
    <property type="match status" value="1"/>
</dbReference>
<sequence>MQSLLRWSVENSGNSPAPSQRTNIDPGLIDHILGKPDAQMMKEAIQIATDPSKDEDTRITALDDLEMLVESIDNANDLKKLNMWEPLHGLLSTADTTDPLKMQILWVIGTALQNNPAAQLTYLALDPLPVILSSLSPSTNSAKTRSKAMYALSGLLKHNAQAVRQLNATGGWHTFRGALEDSDINVRRKAAFLLNTLLMPTTVETFDAPSRMHTPLGASAPVHPNSHASMASDPESASTTTATMEALQKECESEGSSLMDALISALADPVPFGADGEWDKDAEFQENIVRLVALLYSCYRRDITVIRGPFRILHTFSVQCGGKFSDAQRHTLRGFFDGAERSGDVFGLSREEFSRLKSAIA</sequence>
<dbReference type="SUPFAM" id="SSF48371">
    <property type="entry name" value="ARM repeat"/>
    <property type="match status" value="1"/>
</dbReference>
<evidence type="ECO:0000259" key="4">
    <source>
        <dbReference type="Pfam" id="PF08609"/>
    </source>
</evidence>
<dbReference type="Gene3D" id="1.25.10.10">
    <property type="entry name" value="Leucine-rich Repeat Variant"/>
    <property type="match status" value="1"/>
</dbReference>
<dbReference type="GO" id="GO:0005783">
    <property type="term" value="C:endoplasmic reticulum"/>
    <property type="evidence" value="ECO:0007669"/>
    <property type="project" value="TreeGrafter"/>
</dbReference>
<feature type="region of interest" description="Disordered" evidence="3">
    <location>
        <begin position="209"/>
        <end position="243"/>
    </location>
</feature>
<dbReference type="GO" id="GO:0000774">
    <property type="term" value="F:adenyl-nucleotide exchange factor activity"/>
    <property type="evidence" value="ECO:0007669"/>
    <property type="project" value="TreeGrafter"/>
</dbReference>
<evidence type="ECO:0000313" key="5">
    <source>
        <dbReference type="EMBL" id="KIK17581.1"/>
    </source>
</evidence>
<feature type="region of interest" description="Disordered" evidence="3">
    <location>
        <begin position="1"/>
        <end position="25"/>
    </location>
</feature>
<dbReference type="InterPro" id="IPR050693">
    <property type="entry name" value="Hsp70_NEF-Inhibitors"/>
</dbReference>
<feature type="compositionally biased region" description="Polar residues" evidence="3">
    <location>
        <begin position="1"/>
        <end position="23"/>
    </location>
</feature>
<evidence type="ECO:0000256" key="1">
    <source>
        <dbReference type="ARBA" id="ARBA00011045"/>
    </source>
</evidence>
<dbReference type="InterPro" id="IPR013918">
    <property type="entry name" value="Nucleotide_exch_fac_Fes1"/>
</dbReference>
<gene>
    <name evidence="5" type="ORF">PISMIDRAFT_111154</name>
</gene>
<dbReference type="STRING" id="765257.A0A0C9YLN3"/>
<reference evidence="5 6" key="1">
    <citation type="submission" date="2014-04" db="EMBL/GenBank/DDBJ databases">
        <authorList>
            <consortium name="DOE Joint Genome Institute"/>
            <person name="Kuo A."/>
            <person name="Kohler A."/>
            <person name="Costa M.D."/>
            <person name="Nagy L.G."/>
            <person name="Floudas D."/>
            <person name="Copeland A."/>
            <person name="Barry K.W."/>
            <person name="Cichocki N."/>
            <person name="Veneault-Fourrey C."/>
            <person name="LaButti K."/>
            <person name="Lindquist E.A."/>
            <person name="Lipzen A."/>
            <person name="Lundell T."/>
            <person name="Morin E."/>
            <person name="Murat C."/>
            <person name="Sun H."/>
            <person name="Tunlid A."/>
            <person name="Henrissat B."/>
            <person name="Grigoriev I.V."/>
            <person name="Hibbett D.S."/>
            <person name="Martin F."/>
            <person name="Nordberg H.P."/>
            <person name="Cantor M.N."/>
            <person name="Hua S.X."/>
        </authorList>
    </citation>
    <scope>NUCLEOTIDE SEQUENCE [LARGE SCALE GENOMIC DNA]</scope>
    <source>
        <strain evidence="5 6">441</strain>
    </source>
</reference>
<dbReference type="Pfam" id="PF08609">
    <property type="entry name" value="Fes1"/>
    <property type="match status" value="1"/>
</dbReference>
<reference evidence="6" key="2">
    <citation type="submission" date="2015-01" db="EMBL/GenBank/DDBJ databases">
        <title>Evolutionary Origins and Diversification of the Mycorrhizal Mutualists.</title>
        <authorList>
            <consortium name="DOE Joint Genome Institute"/>
            <consortium name="Mycorrhizal Genomics Consortium"/>
            <person name="Kohler A."/>
            <person name="Kuo A."/>
            <person name="Nagy L.G."/>
            <person name="Floudas D."/>
            <person name="Copeland A."/>
            <person name="Barry K.W."/>
            <person name="Cichocki N."/>
            <person name="Veneault-Fourrey C."/>
            <person name="LaButti K."/>
            <person name="Lindquist E.A."/>
            <person name="Lipzen A."/>
            <person name="Lundell T."/>
            <person name="Morin E."/>
            <person name="Murat C."/>
            <person name="Riley R."/>
            <person name="Ohm R."/>
            <person name="Sun H."/>
            <person name="Tunlid A."/>
            <person name="Henrissat B."/>
            <person name="Grigoriev I.V."/>
            <person name="Hibbett D.S."/>
            <person name="Martin F."/>
        </authorList>
    </citation>
    <scope>NUCLEOTIDE SEQUENCE [LARGE SCALE GENOMIC DNA]</scope>
    <source>
        <strain evidence="6">441</strain>
    </source>
</reference>
<dbReference type="Proteomes" id="UP000054018">
    <property type="component" value="Unassembled WGS sequence"/>
</dbReference>
<dbReference type="EMBL" id="KN833824">
    <property type="protein sequence ID" value="KIK17581.1"/>
    <property type="molecule type" value="Genomic_DNA"/>
</dbReference>
<keyword evidence="2" id="KW-0677">Repeat</keyword>
<accession>A0A0C9YLN3</accession>
<evidence type="ECO:0000256" key="3">
    <source>
        <dbReference type="SAM" id="MobiDB-lite"/>
    </source>
</evidence>
<dbReference type="OrthoDB" id="10250458at2759"/>
<keyword evidence="6" id="KW-1185">Reference proteome</keyword>
<proteinExistence type="inferred from homology"/>
<organism evidence="5 6">
    <name type="scientific">Pisolithus microcarpus 441</name>
    <dbReference type="NCBI Taxonomy" id="765257"/>
    <lineage>
        <taxon>Eukaryota</taxon>
        <taxon>Fungi</taxon>
        <taxon>Dikarya</taxon>
        <taxon>Basidiomycota</taxon>
        <taxon>Agaricomycotina</taxon>
        <taxon>Agaricomycetes</taxon>
        <taxon>Agaricomycetidae</taxon>
        <taxon>Boletales</taxon>
        <taxon>Sclerodermatineae</taxon>
        <taxon>Pisolithaceae</taxon>
        <taxon>Pisolithus</taxon>
    </lineage>
</organism>
<evidence type="ECO:0000313" key="6">
    <source>
        <dbReference type="Proteomes" id="UP000054018"/>
    </source>
</evidence>
<name>A0A0C9YLN3_9AGAM</name>
<feature type="domain" description="Nucleotide exchange factor Fes1" evidence="4">
    <location>
        <begin position="1"/>
        <end position="78"/>
    </location>
</feature>